<feature type="binding site" evidence="8">
    <location>
        <begin position="117"/>
        <end position="120"/>
    </location>
    <ligand>
        <name>ATP</name>
        <dbReference type="ChEBI" id="CHEBI:30616"/>
    </ligand>
</feature>
<feature type="binding site" evidence="8">
    <location>
        <position position="54"/>
    </location>
    <ligand>
        <name>Mg(2+)</name>
        <dbReference type="ChEBI" id="CHEBI:18420"/>
    </ligand>
</feature>
<dbReference type="GO" id="GO:0042803">
    <property type="term" value="F:protein homodimerization activity"/>
    <property type="evidence" value="ECO:0007669"/>
    <property type="project" value="UniProtKB-ARBA"/>
</dbReference>
<feature type="binding site" evidence="8">
    <location>
        <begin position="177"/>
        <end position="178"/>
    </location>
    <ligand>
        <name>ATP</name>
        <dbReference type="ChEBI" id="CHEBI:30616"/>
    </ligand>
</feature>
<keyword evidence="5 8" id="KW-0093">Biotin biosynthesis</keyword>
<dbReference type="AlphaFoldDB" id="A0A4V1IN24"/>
<keyword evidence="2 8" id="KW-0436">Ligase</keyword>
<comment type="caution">
    <text evidence="9">The sequence shown here is derived from an EMBL/GenBank/DDBJ whole genome shotgun (WGS) entry which is preliminary data.</text>
</comment>
<evidence type="ECO:0000256" key="2">
    <source>
        <dbReference type="ARBA" id="ARBA00022598"/>
    </source>
</evidence>
<name>A0A4V1IN24_9GAMM</name>
<dbReference type="PANTHER" id="PTHR43210">
    <property type="entry name" value="DETHIOBIOTIN SYNTHETASE"/>
    <property type="match status" value="1"/>
</dbReference>
<protein>
    <recommendedName>
        <fullName evidence="8">ATP-dependent dethiobiotin synthetase BioD</fullName>
        <ecNumber evidence="8">6.3.3.3</ecNumber>
    </recommendedName>
    <alternativeName>
        <fullName evidence="8">DTB synthetase</fullName>
        <shortName evidence="8">DTBS</shortName>
    </alternativeName>
    <alternativeName>
        <fullName evidence="8">Dethiobiotin synthase</fullName>
    </alternativeName>
</protein>
<keyword evidence="4 8" id="KW-0547">Nucleotide-binding</keyword>
<sequence>MSIFFITGTDTEVGKTFISCALLERARLDGLSTKAIKPIAAGCQLTENGWQNEDAILLKQFMTEACHYAEVNPIALQSAIAPHIAALEEKTSLTAALVANHCQHLINNSSVDLTLIEGAGGWRVPLNNEETLADAVKHLEVPVILVVGMKLGCLNHALLTAEAIQSDGLRLAGWVANTIDPEMSRFQENVDTLKTLLKAPCLGVVPHLSGSETVIATGSAYEVPSYLSKCAARYLSLEALI</sequence>
<evidence type="ECO:0000256" key="5">
    <source>
        <dbReference type="ARBA" id="ARBA00022756"/>
    </source>
</evidence>
<keyword evidence="6 8" id="KW-0067">ATP-binding</keyword>
<comment type="pathway">
    <text evidence="8">Cofactor biosynthesis; biotin biosynthesis; biotin from 7,8-diaminononanoate: step 1/2.</text>
</comment>
<comment type="function">
    <text evidence="8">Catalyzes a mechanistically unusual reaction, the ATP-dependent insertion of CO2 between the N7 and N8 nitrogen atoms of 7,8-diaminopelargonic acid (DAPA, also called 7,8-diammoniononanoate) to form a ureido ring.</text>
</comment>
<evidence type="ECO:0000256" key="3">
    <source>
        <dbReference type="ARBA" id="ARBA00022723"/>
    </source>
</evidence>
<comment type="subcellular location">
    <subcellularLocation>
        <location evidence="8">Cytoplasm</location>
    </subcellularLocation>
</comment>
<dbReference type="SUPFAM" id="SSF52540">
    <property type="entry name" value="P-loop containing nucleoside triphosphate hydrolases"/>
    <property type="match status" value="1"/>
</dbReference>
<keyword evidence="10" id="KW-1185">Reference proteome</keyword>
<feature type="binding site" evidence="8">
    <location>
        <begin position="12"/>
        <end position="17"/>
    </location>
    <ligand>
        <name>ATP</name>
        <dbReference type="ChEBI" id="CHEBI:30616"/>
    </ligand>
</feature>
<feature type="binding site" evidence="8">
    <location>
        <position position="54"/>
    </location>
    <ligand>
        <name>ATP</name>
        <dbReference type="ChEBI" id="CHEBI:30616"/>
    </ligand>
</feature>
<dbReference type="GO" id="GO:0000287">
    <property type="term" value="F:magnesium ion binding"/>
    <property type="evidence" value="ECO:0007669"/>
    <property type="project" value="UniProtKB-UniRule"/>
</dbReference>
<accession>A0A4V1IN24</accession>
<dbReference type="GO" id="GO:0005524">
    <property type="term" value="F:ATP binding"/>
    <property type="evidence" value="ECO:0007669"/>
    <property type="project" value="UniProtKB-UniRule"/>
</dbReference>
<dbReference type="NCBIfam" id="TIGR00347">
    <property type="entry name" value="bioD"/>
    <property type="match status" value="1"/>
</dbReference>
<feature type="binding site" evidence="8">
    <location>
        <position position="16"/>
    </location>
    <ligand>
        <name>Mg(2+)</name>
        <dbReference type="ChEBI" id="CHEBI:18420"/>
    </ligand>
</feature>
<dbReference type="Proteomes" id="UP000257039">
    <property type="component" value="Unassembled WGS sequence"/>
</dbReference>
<dbReference type="Pfam" id="PF13500">
    <property type="entry name" value="AAA_26"/>
    <property type="match status" value="1"/>
</dbReference>
<evidence type="ECO:0000313" key="9">
    <source>
        <dbReference type="EMBL" id="RDH42241.1"/>
    </source>
</evidence>
<evidence type="ECO:0000313" key="10">
    <source>
        <dbReference type="Proteomes" id="UP000257039"/>
    </source>
</evidence>
<feature type="binding site" evidence="8">
    <location>
        <position position="117"/>
    </location>
    <ligand>
        <name>Mg(2+)</name>
        <dbReference type="ChEBI" id="CHEBI:18420"/>
    </ligand>
</feature>
<dbReference type="UniPathway" id="UPA00078">
    <property type="reaction ID" value="UER00161"/>
</dbReference>
<comment type="subunit">
    <text evidence="8">Homodimer.</text>
</comment>
<dbReference type="CDD" id="cd03109">
    <property type="entry name" value="DTBS"/>
    <property type="match status" value="1"/>
</dbReference>
<dbReference type="GO" id="GO:0009102">
    <property type="term" value="P:biotin biosynthetic process"/>
    <property type="evidence" value="ECO:0007669"/>
    <property type="project" value="UniProtKB-UniRule"/>
</dbReference>
<comment type="cofactor">
    <cofactor evidence="8">
        <name>Mg(2+)</name>
        <dbReference type="ChEBI" id="CHEBI:18420"/>
    </cofactor>
</comment>
<dbReference type="InterPro" id="IPR004472">
    <property type="entry name" value="DTB_synth_BioD"/>
</dbReference>
<dbReference type="GO" id="GO:0004141">
    <property type="term" value="F:dethiobiotin synthase activity"/>
    <property type="evidence" value="ECO:0007669"/>
    <property type="project" value="UniProtKB-UniRule"/>
</dbReference>
<comment type="catalytic activity">
    <reaction evidence="8">
        <text>(7R,8S)-7,8-diammoniononanoate + CO2 + ATP = (4R,5S)-dethiobiotin + ADP + phosphate + 3 H(+)</text>
        <dbReference type="Rhea" id="RHEA:15805"/>
        <dbReference type="ChEBI" id="CHEBI:15378"/>
        <dbReference type="ChEBI" id="CHEBI:16526"/>
        <dbReference type="ChEBI" id="CHEBI:30616"/>
        <dbReference type="ChEBI" id="CHEBI:43474"/>
        <dbReference type="ChEBI" id="CHEBI:149469"/>
        <dbReference type="ChEBI" id="CHEBI:149473"/>
        <dbReference type="ChEBI" id="CHEBI:456216"/>
        <dbReference type="EC" id="6.3.3.3"/>
    </reaction>
</comment>
<evidence type="ECO:0000256" key="8">
    <source>
        <dbReference type="HAMAP-Rule" id="MF_00336"/>
    </source>
</evidence>
<dbReference type="RefSeq" id="WP_094785775.1">
    <property type="nucleotide sequence ID" value="NZ_JAEVHG010000004.1"/>
</dbReference>
<dbReference type="FunFam" id="3.40.50.300:FF:000292">
    <property type="entry name" value="ATP-dependent dethiobiotin synthetase BioD"/>
    <property type="match status" value="1"/>
</dbReference>
<comment type="caution">
    <text evidence="8">Lacks conserved residue(s) required for the propagation of feature annotation.</text>
</comment>
<keyword evidence="1 8" id="KW-0963">Cytoplasm</keyword>
<evidence type="ECO:0000256" key="1">
    <source>
        <dbReference type="ARBA" id="ARBA00022490"/>
    </source>
</evidence>
<keyword evidence="7 8" id="KW-0460">Magnesium</keyword>
<dbReference type="PANTHER" id="PTHR43210:SF5">
    <property type="entry name" value="DETHIOBIOTIN SYNTHETASE"/>
    <property type="match status" value="1"/>
</dbReference>
<dbReference type="EC" id="6.3.3.3" evidence="8"/>
<proteinExistence type="inferred from homology"/>
<evidence type="ECO:0000256" key="6">
    <source>
        <dbReference type="ARBA" id="ARBA00022840"/>
    </source>
</evidence>
<feature type="active site" evidence="8">
    <location>
        <position position="37"/>
    </location>
</feature>
<reference evidence="9 10" key="1">
    <citation type="submission" date="2017-04" db="EMBL/GenBank/DDBJ databases">
        <title>Draft genome sequence of Zooshikella ganghwensis VG4 isolated from Red Sea sediments.</title>
        <authorList>
            <person name="Rehman Z."/>
            <person name="Alam I."/>
            <person name="Kamau A."/>
            <person name="Bajic V."/>
            <person name="Leiknes T."/>
        </authorList>
    </citation>
    <scope>NUCLEOTIDE SEQUENCE [LARGE SCALE GENOMIC DNA]</scope>
    <source>
        <strain evidence="9 10">VG4</strain>
    </source>
</reference>
<feature type="binding site" evidence="8">
    <location>
        <begin position="206"/>
        <end position="208"/>
    </location>
    <ligand>
        <name>ATP</name>
        <dbReference type="ChEBI" id="CHEBI:30616"/>
    </ligand>
</feature>
<dbReference type="GO" id="GO:0005829">
    <property type="term" value="C:cytosol"/>
    <property type="evidence" value="ECO:0007669"/>
    <property type="project" value="TreeGrafter"/>
</dbReference>
<comment type="similarity">
    <text evidence="8">Belongs to the dethiobiotin synthetase family.</text>
</comment>
<gene>
    <name evidence="8 9" type="primary">bioD</name>
    <name evidence="9" type="ORF">B9G39_01585</name>
</gene>
<organism evidence="9 10">
    <name type="scientific">Zooshikella ganghwensis</name>
    <dbReference type="NCBI Taxonomy" id="202772"/>
    <lineage>
        <taxon>Bacteria</taxon>
        <taxon>Pseudomonadati</taxon>
        <taxon>Pseudomonadota</taxon>
        <taxon>Gammaproteobacteria</taxon>
        <taxon>Oceanospirillales</taxon>
        <taxon>Zooshikellaceae</taxon>
        <taxon>Zooshikella</taxon>
    </lineage>
</organism>
<dbReference type="HAMAP" id="MF_00336">
    <property type="entry name" value="BioD"/>
    <property type="match status" value="1"/>
</dbReference>
<evidence type="ECO:0000256" key="4">
    <source>
        <dbReference type="ARBA" id="ARBA00022741"/>
    </source>
</evidence>
<dbReference type="PIRSF" id="PIRSF006755">
    <property type="entry name" value="DTB_synth"/>
    <property type="match status" value="1"/>
</dbReference>
<keyword evidence="3 8" id="KW-0479">Metal-binding</keyword>
<dbReference type="Gene3D" id="3.40.50.300">
    <property type="entry name" value="P-loop containing nucleotide triphosphate hydrolases"/>
    <property type="match status" value="1"/>
</dbReference>
<evidence type="ECO:0000256" key="7">
    <source>
        <dbReference type="ARBA" id="ARBA00022842"/>
    </source>
</evidence>
<dbReference type="EMBL" id="NDXW01000001">
    <property type="protein sequence ID" value="RDH42241.1"/>
    <property type="molecule type" value="Genomic_DNA"/>
</dbReference>
<dbReference type="InterPro" id="IPR027417">
    <property type="entry name" value="P-loop_NTPase"/>
</dbReference>